<gene>
    <name evidence="2" type="ORF">FOY51_11045</name>
</gene>
<feature type="region of interest" description="Disordered" evidence="1">
    <location>
        <begin position="115"/>
        <end position="140"/>
    </location>
</feature>
<evidence type="ECO:0000313" key="2">
    <source>
        <dbReference type="EMBL" id="KAA0023022.1"/>
    </source>
</evidence>
<protein>
    <submittedName>
        <fullName evidence="2">Uncharacterized protein</fullName>
    </submittedName>
</protein>
<evidence type="ECO:0000256" key="1">
    <source>
        <dbReference type="SAM" id="MobiDB-lite"/>
    </source>
</evidence>
<accession>A0A5A7SCW8</accession>
<evidence type="ECO:0000313" key="3">
    <source>
        <dbReference type="Proteomes" id="UP000322244"/>
    </source>
</evidence>
<dbReference type="RefSeq" id="WP_149430280.1">
    <property type="nucleotide sequence ID" value="NZ_VLNY01000004.1"/>
</dbReference>
<reference evidence="2 3" key="1">
    <citation type="submission" date="2019-07" db="EMBL/GenBank/DDBJ databases">
        <title>Rhodococcus cavernicolus sp. nov., isolated from a cave.</title>
        <authorList>
            <person name="Lee S.D."/>
        </authorList>
    </citation>
    <scope>NUCLEOTIDE SEQUENCE [LARGE SCALE GENOMIC DNA]</scope>
    <source>
        <strain evidence="2 3">C1-24</strain>
    </source>
</reference>
<dbReference type="AlphaFoldDB" id="A0A5A7SCW8"/>
<dbReference type="Proteomes" id="UP000322244">
    <property type="component" value="Unassembled WGS sequence"/>
</dbReference>
<organism evidence="2 3">
    <name type="scientific">Antrihabitans cavernicola</name>
    <dbReference type="NCBI Taxonomy" id="2495913"/>
    <lineage>
        <taxon>Bacteria</taxon>
        <taxon>Bacillati</taxon>
        <taxon>Actinomycetota</taxon>
        <taxon>Actinomycetes</taxon>
        <taxon>Mycobacteriales</taxon>
        <taxon>Nocardiaceae</taxon>
        <taxon>Antrihabitans</taxon>
    </lineage>
</organism>
<sequence>MTSPQRSSPSDILAAAQSALEAAQAVAGSAFDTAIRLPPASAQLAATLPGLIENLAVSIERLNRTLDRTERMLSLADPMLNTLDRLIPRLEQLMSVGDDIVRQVTKLPGMGTIGRVTGLTSDQPASPPSDPKDKDTKRRR</sequence>
<comment type="caution">
    <text evidence="2">The sequence shown here is derived from an EMBL/GenBank/DDBJ whole genome shotgun (WGS) entry which is preliminary data.</text>
</comment>
<dbReference type="EMBL" id="VLNY01000004">
    <property type="protein sequence ID" value="KAA0023022.1"/>
    <property type="molecule type" value="Genomic_DNA"/>
</dbReference>
<name>A0A5A7SCW8_9NOCA</name>
<dbReference type="OrthoDB" id="4571305at2"/>
<feature type="compositionally biased region" description="Basic and acidic residues" evidence="1">
    <location>
        <begin position="130"/>
        <end position="140"/>
    </location>
</feature>
<proteinExistence type="predicted"/>
<keyword evidence="3" id="KW-1185">Reference proteome</keyword>